<dbReference type="InterPro" id="IPR036322">
    <property type="entry name" value="WD40_repeat_dom_sf"/>
</dbReference>
<proteinExistence type="predicted"/>
<gene>
    <name evidence="3" type="ORF">CPATCC_000550</name>
</gene>
<dbReference type="EMBL" id="CP044421">
    <property type="protein sequence ID" value="QOY42867.1"/>
    <property type="molecule type" value="Genomic_DNA"/>
</dbReference>
<dbReference type="Gene3D" id="2.130.10.10">
    <property type="entry name" value="YVTN repeat-like/Quinoprotein amine dehydrogenase"/>
    <property type="match status" value="1"/>
</dbReference>
<dbReference type="VEuPathDB" id="CryptoDB:CPATCC_0027180"/>
<dbReference type="GO" id="GO:0080008">
    <property type="term" value="C:Cul4-RING E3 ubiquitin ligase complex"/>
    <property type="evidence" value="ECO:0007669"/>
    <property type="project" value="InterPro"/>
</dbReference>
<dbReference type="Proteomes" id="UP000593906">
    <property type="component" value="Chromosome 2"/>
</dbReference>
<name>A0A7S7RH09_CRYPV</name>
<dbReference type="SUPFAM" id="SSF50978">
    <property type="entry name" value="WD40 repeat-like"/>
    <property type="match status" value="1"/>
</dbReference>
<dbReference type="InterPro" id="IPR046377">
    <property type="entry name" value="DHU1"/>
</dbReference>
<evidence type="ECO:0000259" key="2">
    <source>
        <dbReference type="PROSITE" id="PS50181"/>
    </source>
</evidence>
<dbReference type="PROSITE" id="PS50181">
    <property type="entry name" value="FBOX"/>
    <property type="match status" value="1"/>
</dbReference>
<feature type="coiled-coil region" evidence="1">
    <location>
        <begin position="1290"/>
        <end position="1317"/>
    </location>
</feature>
<sequence length="1353" mass="155392">MAFAIAPTLLKIPKEIIMGICYFLEPKDTISLSLTCNSAYLTIHNNPIIWRFYCHKFGFVQNKKGKKWCFENAQQIPANKRDDLGDYRFERNGNNIIKNLNSKRNTHMPIEEVEAYSIEFGNEDNFLKILEYNWWDENNHKITLNQGKKPVSELDNSELENIRLDISLATELVNWRLVFYMNILNEDPNHIFWLRIGTCIDIMTPITSVKIDPKIYQDMEDTVISRIFDFAKKIKYLSTLHTCRHFIRLPCPIRIREILIGGRIGNIISSEPNSHGRYLLELPKELVHMVNVVDIPNPKCDNDNLLGSKKLQLPINIHRKSFLGNYSKIITQSKMEGTNLGILEEEKIEEEEEDRDDGGIMYKVASSSIEFVTIANAFISYASNPNWTTSLTPRSISAFKQVGIPNNEGFQLFSEVLSQMHKDQKGVKGEIRFGAVNDYYSNMNLTHSPVNCTTPCSVINRTCNLEFQNIRQYFKMLCSNSIIFNMFATSINLQDSAFDNDQSYSCWCEYPKTLLGCTWYYNPNRSNLQDIRNFNSGIFSSLQNSSLSSDNLPLSIAPKANLELILNIIQNPQGLERQINRRYITLNKEEACMADLIYLIKANLDGVICDGFKDEHCYNIFILKGIGWRKLSDYENEENEDSSEIFLQEKEMGKKVYGENLTKNEKILSKLKSYSGDLLGSLSKNFFFVNGEKIKAEIKQIGTEEIYEDLKEQFKIHKEFIIPISWSSDGLRLSKISFLPIKVEEEHDFVLKSNIDNTNESLENQFIIQRSFSGISNMSTMPSFSSFSSLEGHMLNSTVKFSKCRIITLYRELNRFKDHKEYSGDISLQNPESKDNFCLKSLIKNTNEIYKDLIVGKFYGDISSRFLSFDSQPIQNTLYFDSISNSENTRLDDSFKEDLIIKNQYKFTLLQSSQDTRQFEFHSDRSDIILIGTSLGKVKLIDRYNDVILAEQGISLSPIIGLSWFNCHPQTFVAGSCLLGTISILSYKENPFYQPIDYLQDQNNNFQSNRKVDQDKQEDKFPYLFNTENKSKPFPQLSSLSVNATDDYYLASGFGKSVGLYDTNTGSQVKILPSMHMSHINIVRFANYHPQIFSTASFDSSCKLWDLRQKINGNNPIIKFELPCMAIMSCFSPKDDLKMVISGVDDYLKQLDLRLKETNHGNGGRGFNIPTLRDSQSYRRSVYNSNGDLVLSINTKDKYVRIFDTESLSPKLKFGYFHMLSSQYEEGYKRKSPTRSYPVVHTFTESNVNRNEVIHSNTRIEREIEGEVDSTSSSQITQIEETSVAEGNNIRIHQTSINEEENELDNEKKDYSLLSVRGHPIYADVGGFLISESTGNSKLALLKFGKILNNELK</sequence>
<dbReference type="PANTHER" id="PTHR47201">
    <property type="entry name" value="BNAC09G30780D PROTEIN"/>
    <property type="match status" value="1"/>
</dbReference>
<dbReference type="SUPFAM" id="SSF81383">
    <property type="entry name" value="F-box domain"/>
    <property type="match status" value="1"/>
</dbReference>
<dbReference type="GO" id="GO:0071493">
    <property type="term" value="P:cellular response to UV-B"/>
    <property type="evidence" value="ECO:0007669"/>
    <property type="project" value="InterPro"/>
</dbReference>
<dbReference type="InterPro" id="IPR036047">
    <property type="entry name" value="F-box-like_dom_sf"/>
</dbReference>
<evidence type="ECO:0000256" key="1">
    <source>
        <dbReference type="SAM" id="Coils"/>
    </source>
</evidence>
<keyword evidence="1" id="KW-0175">Coiled coil</keyword>
<evidence type="ECO:0000313" key="3">
    <source>
        <dbReference type="EMBL" id="QOY42867.1"/>
    </source>
</evidence>
<evidence type="ECO:0000313" key="4">
    <source>
        <dbReference type="Proteomes" id="UP000593906"/>
    </source>
</evidence>
<dbReference type="SMART" id="SM00320">
    <property type="entry name" value="WD40"/>
    <property type="match status" value="3"/>
</dbReference>
<dbReference type="PANTHER" id="PTHR47201:SF1">
    <property type="entry name" value="PROTEIN DWD HYPERSENSITIVE TO UV-B 1"/>
    <property type="match status" value="1"/>
</dbReference>
<protein>
    <recommendedName>
        <fullName evidence="2">F-box domain-containing protein</fullName>
    </recommendedName>
</protein>
<accession>A0A7S7RH09</accession>
<feature type="domain" description="F-box" evidence="2">
    <location>
        <begin position="6"/>
        <end position="53"/>
    </location>
</feature>
<organism evidence="3 4">
    <name type="scientific">Cryptosporidium parvum</name>
    <dbReference type="NCBI Taxonomy" id="5807"/>
    <lineage>
        <taxon>Eukaryota</taxon>
        <taxon>Sar</taxon>
        <taxon>Alveolata</taxon>
        <taxon>Apicomplexa</taxon>
        <taxon>Conoidasida</taxon>
        <taxon>Coccidia</taxon>
        <taxon>Eucoccidiorida</taxon>
        <taxon>Eimeriorina</taxon>
        <taxon>Cryptosporidiidae</taxon>
        <taxon>Cryptosporidium</taxon>
    </lineage>
</organism>
<dbReference type="InterPro" id="IPR001680">
    <property type="entry name" value="WD40_rpt"/>
</dbReference>
<dbReference type="InterPro" id="IPR015943">
    <property type="entry name" value="WD40/YVTN_repeat-like_dom_sf"/>
</dbReference>
<dbReference type="InterPro" id="IPR001810">
    <property type="entry name" value="F-box_dom"/>
</dbReference>
<reference evidence="3 4" key="1">
    <citation type="submission" date="2019-09" db="EMBL/GenBank/DDBJ databases">
        <title>Consistent, comparative and evidence-based genome assembly and annotation for Cryptosporidium parvum, C. hominis and C. tyzzeri.</title>
        <authorList>
            <person name="Baptista R.P."/>
            <person name="Li Y."/>
            <person name="Sateriale A."/>
            <person name="Ansell B."/>
            <person name="Jex A."/>
            <person name="Sanders M."/>
            <person name="Brooks K."/>
            <person name="Tracey A."/>
            <person name="Berriman M."/>
            <person name="Striepen B."/>
            <person name="Cotton J.A."/>
            <person name="Kissinger J.C."/>
        </authorList>
    </citation>
    <scope>NUCLEOTIDE SEQUENCE [LARGE SCALE GENOMIC DNA]</scope>
    <source>
        <strain evidence="3 4">IOWA-ATCC</strain>
    </source>
</reference>